<keyword evidence="6" id="KW-1185">Reference proteome</keyword>
<dbReference type="SUPFAM" id="SSF48371">
    <property type="entry name" value="ARM repeat"/>
    <property type="match status" value="1"/>
</dbReference>
<dbReference type="GO" id="GO:0005634">
    <property type="term" value="C:nucleus"/>
    <property type="evidence" value="ECO:0007669"/>
    <property type="project" value="UniProtKB-SubCell"/>
</dbReference>
<dbReference type="Proteomes" id="UP000028924">
    <property type="component" value="Unassembled WGS sequence"/>
</dbReference>
<comment type="subcellular location">
    <subcellularLocation>
        <location evidence="1">Nucleus</location>
    </subcellularLocation>
</comment>
<dbReference type="Pfam" id="PF12333">
    <property type="entry name" value="Ipi1_N"/>
    <property type="match status" value="1"/>
</dbReference>
<dbReference type="GeneID" id="23613470"/>
<comment type="similarity">
    <text evidence="2">Belongs to the IPI1/TEX10 family.</text>
</comment>
<accession>A0A087SL88</accession>
<dbReference type="STRING" id="3075.A0A087SL88"/>
<dbReference type="InterPro" id="IPR024679">
    <property type="entry name" value="Ipi1_N"/>
</dbReference>
<dbReference type="KEGG" id="apro:F751_2079"/>
<name>A0A087SL88_AUXPR</name>
<dbReference type="AlphaFoldDB" id="A0A087SL88"/>
<dbReference type="OrthoDB" id="361362at2759"/>
<evidence type="ECO:0000313" key="6">
    <source>
        <dbReference type="Proteomes" id="UP000028924"/>
    </source>
</evidence>
<dbReference type="Gene3D" id="1.25.10.10">
    <property type="entry name" value="Leucine-rich Repeat Variant"/>
    <property type="match status" value="1"/>
</dbReference>
<reference evidence="5 6" key="1">
    <citation type="journal article" date="2014" name="BMC Genomics">
        <title>Oil accumulation mechanisms of the oleaginous microalga Chlorella protothecoides revealed through its genome, transcriptomes, and proteomes.</title>
        <authorList>
            <person name="Gao C."/>
            <person name="Wang Y."/>
            <person name="Shen Y."/>
            <person name="Yan D."/>
            <person name="He X."/>
            <person name="Dai J."/>
            <person name="Wu Q."/>
        </authorList>
    </citation>
    <scope>NUCLEOTIDE SEQUENCE [LARGE SCALE GENOMIC DNA]</scope>
    <source>
        <strain evidence="5 6">0710</strain>
    </source>
</reference>
<evidence type="ECO:0000256" key="1">
    <source>
        <dbReference type="ARBA" id="ARBA00004123"/>
    </source>
</evidence>
<sequence>MAKSGKRKNAGVGIDFKRAKHKVGRKLPAAANATDTTIKSATISLGQQSMAVDRAGQAVTARNLTLKTLAQCSHYSEKVRRDALEGLAQLAHADARAFRRGASAVVDAVAARLGDAEASVRAALLCTLREAVLPALGGDALAPFLPRLMAAQAAALTHLGGAVRADALRSLQALAEAAPAALGPAHLPGILRHFCALLSRSARGRTLQAGSLTSLGETLACLEMLLGRVAAASGDGTEPEAPGPAVTTSPRCRWAPRVPDVAATAWGSLADTTPIATTTAASGRQGPHRKARGEAVELLSHLLAAWSECGADSLAADPAELPARCLGSICRCLSLVLDVWGLGLAYVRPAVDGGVATTMARRGARHSPPTPADLILRRLAPALPVPRPGVAMGAGTLAALVDLNVAGAVLLARFLAAAFADSRGAGPAGHEAWSARLLAWIAGVLEADAAVGPSPKKEGSTGPTLAPGAYAAVLRGVAQALPLLPPPNRRRLVRAALALAGRSPPDSAAFAAVAAVWGPLLAAPARSFYVPLKDGHPVVDLDDALAWLQTLPRALWTLGSAHQQRSAQLLRQLLDSARCSLPGGRLARALAALQPQLLVLWGSAVAADTLAHLAAPTPLLLRTAAWVAVAEAYPVDTAERLVSNVQRLLTGDEGGPGEASASNSSLLVDRLVVPLLTWQAEAGVSPSADARRREAVLTAACAALVQAPGAARLLCTGEALGRIVQLGAHGATAAHGLLRALLAAQRARPGSLAEEACVAAPALVLGPLLATSGEGSVDGDTSDAGESESDDAMRWAMTSAVECAAIVPSALSALIHGCGGKSKGRATRAGGEPAAPPTQLLHRLRLLHLLLEDGGLAEGLLALSTDLQTCLEAVAEETAALHEADPSAGSAREWLARCRARADILLGR</sequence>
<dbReference type="InterPro" id="IPR011989">
    <property type="entry name" value="ARM-like"/>
</dbReference>
<dbReference type="PANTHER" id="PTHR16056:SF2">
    <property type="entry name" value="TESTIS-EXPRESSED PROTEIN 10"/>
    <property type="match status" value="1"/>
</dbReference>
<evidence type="ECO:0000256" key="2">
    <source>
        <dbReference type="ARBA" id="ARBA00006427"/>
    </source>
</evidence>
<protein>
    <submittedName>
        <fullName evidence="5">Testis-expressed sequence 10 protein-like protein</fullName>
    </submittedName>
</protein>
<proteinExistence type="inferred from homology"/>
<dbReference type="eggNOG" id="KOG2149">
    <property type="taxonomic scope" value="Eukaryota"/>
</dbReference>
<evidence type="ECO:0000256" key="3">
    <source>
        <dbReference type="ARBA" id="ARBA00023242"/>
    </source>
</evidence>
<evidence type="ECO:0000259" key="4">
    <source>
        <dbReference type="Pfam" id="PF12333"/>
    </source>
</evidence>
<keyword evidence="3" id="KW-0539">Nucleus</keyword>
<feature type="domain" description="Pre-rRNA-processing protein Ipi1 N-terminal" evidence="4">
    <location>
        <begin position="140"/>
        <end position="206"/>
    </location>
</feature>
<dbReference type="RefSeq" id="XP_011399430.1">
    <property type="nucleotide sequence ID" value="XM_011401128.1"/>
</dbReference>
<organism evidence="5 6">
    <name type="scientific">Auxenochlorella protothecoides</name>
    <name type="common">Green microalga</name>
    <name type="synonym">Chlorella protothecoides</name>
    <dbReference type="NCBI Taxonomy" id="3075"/>
    <lineage>
        <taxon>Eukaryota</taxon>
        <taxon>Viridiplantae</taxon>
        <taxon>Chlorophyta</taxon>
        <taxon>core chlorophytes</taxon>
        <taxon>Trebouxiophyceae</taxon>
        <taxon>Chlorellales</taxon>
        <taxon>Chlorellaceae</taxon>
        <taxon>Auxenochlorella</taxon>
    </lineage>
</organism>
<gene>
    <name evidence="5" type="ORF">F751_2079</name>
</gene>
<evidence type="ECO:0000313" key="5">
    <source>
        <dbReference type="EMBL" id="KFM26492.1"/>
    </source>
</evidence>
<dbReference type="PANTHER" id="PTHR16056">
    <property type="entry name" value="REGULATOR OF MICROTUBULE DYNAMICS PROTEIN"/>
    <property type="match status" value="1"/>
</dbReference>
<dbReference type="EMBL" id="KL662129">
    <property type="protein sequence ID" value="KFM26492.1"/>
    <property type="molecule type" value="Genomic_DNA"/>
</dbReference>
<dbReference type="InterPro" id="IPR016024">
    <property type="entry name" value="ARM-type_fold"/>
</dbReference>